<evidence type="ECO:0000256" key="1">
    <source>
        <dbReference type="SAM" id="MobiDB-lite"/>
    </source>
</evidence>
<dbReference type="Proteomes" id="UP001454036">
    <property type="component" value="Unassembled WGS sequence"/>
</dbReference>
<dbReference type="AlphaFoldDB" id="A0AAV3R3Q0"/>
<feature type="region of interest" description="Disordered" evidence="1">
    <location>
        <begin position="70"/>
        <end position="103"/>
    </location>
</feature>
<dbReference type="EMBL" id="BAABME010006893">
    <property type="protein sequence ID" value="GAA0169577.1"/>
    <property type="molecule type" value="Genomic_DNA"/>
</dbReference>
<gene>
    <name evidence="2" type="ORF">LIER_24028</name>
</gene>
<organism evidence="2 3">
    <name type="scientific">Lithospermum erythrorhizon</name>
    <name type="common">Purple gromwell</name>
    <name type="synonym">Lithospermum officinale var. erythrorhizon</name>
    <dbReference type="NCBI Taxonomy" id="34254"/>
    <lineage>
        <taxon>Eukaryota</taxon>
        <taxon>Viridiplantae</taxon>
        <taxon>Streptophyta</taxon>
        <taxon>Embryophyta</taxon>
        <taxon>Tracheophyta</taxon>
        <taxon>Spermatophyta</taxon>
        <taxon>Magnoliopsida</taxon>
        <taxon>eudicotyledons</taxon>
        <taxon>Gunneridae</taxon>
        <taxon>Pentapetalae</taxon>
        <taxon>asterids</taxon>
        <taxon>lamiids</taxon>
        <taxon>Boraginales</taxon>
        <taxon>Boraginaceae</taxon>
        <taxon>Boraginoideae</taxon>
        <taxon>Lithospermeae</taxon>
        <taxon>Lithospermum</taxon>
    </lineage>
</organism>
<name>A0AAV3R3Q0_LITER</name>
<reference evidence="2 3" key="1">
    <citation type="submission" date="2024-01" db="EMBL/GenBank/DDBJ databases">
        <title>The complete chloroplast genome sequence of Lithospermum erythrorhizon: insights into the phylogenetic relationship among Boraginaceae species and the maternal lineages of purple gromwells.</title>
        <authorList>
            <person name="Okada T."/>
            <person name="Watanabe K."/>
        </authorList>
    </citation>
    <scope>NUCLEOTIDE SEQUENCE [LARGE SCALE GENOMIC DNA]</scope>
</reference>
<keyword evidence="3" id="KW-1185">Reference proteome</keyword>
<comment type="caution">
    <text evidence="2">The sequence shown here is derived from an EMBL/GenBank/DDBJ whole genome shotgun (WGS) entry which is preliminary data.</text>
</comment>
<evidence type="ECO:0000313" key="3">
    <source>
        <dbReference type="Proteomes" id="UP001454036"/>
    </source>
</evidence>
<accession>A0AAV3R3Q0</accession>
<proteinExistence type="predicted"/>
<feature type="compositionally biased region" description="Basic and acidic residues" evidence="1">
    <location>
        <begin position="292"/>
        <end position="310"/>
    </location>
</feature>
<feature type="region of interest" description="Disordered" evidence="1">
    <location>
        <begin position="271"/>
        <end position="310"/>
    </location>
</feature>
<feature type="compositionally biased region" description="Acidic residues" evidence="1">
    <location>
        <begin position="402"/>
        <end position="428"/>
    </location>
</feature>
<protein>
    <submittedName>
        <fullName evidence="2">Uncharacterized protein</fullName>
    </submittedName>
</protein>
<evidence type="ECO:0000313" key="2">
    <source>
        <dbReference type="EMBL" id="GAA0169577.1"/>
    </source>
</evidence>
<sequence length="428" mass="47501">MMVPTIIEGAEGADEALVTEPGVKESQTLEGFRRNTAESIITKGHLRHLFSKMFNVAIISGKSLMQQVLGSKDSTAAPSPPKVTVPSVEGEPTPGHQSKALEAPLEDVTERHEVPRTFSLIEKPLDSGSPIQCTWYPGMPNKSKSRSPRHSLDPSVGFMTIGSEEGYKSSHPSFVDTPYVFPAGVEVTDDSISFPIHSLAADLLRNYMLRAEATEAAYAMSLQWAELARITGEFEHEKSSFGKEMRKVREERDSALAEKDRTARKYETLLRSQEELKSNHATTEQNLTSELEDIKADSQKRASDLEKSRDDLARVQSRLDGCMVEKEYLQSRLAKTEDSATSVVEDFKASPEYLELLKRNTATLVRGFCQSGHADFPGITSHFDKYVFGLGEDYMVDLFDNIPDDEDEDLGAEDDEDDEGCDGEDDAE</sequence>
<feature type="compositionally biased region" description="Polar residues" evidence="1">
    <location>
        <begin position="279"/>
        <end position="289"/>
    </location>
</feature>
<feature type="region of interest" description="Disordered" evidence="1">
    <location>
        <begin position="400"/>
        <end position="428"/>
    </location>
</feature>